<proteinExistence type="inferred from homology"/>
<accession>A0A0J8VBU0</accession>
<dbReference type="GO" id="GO:0008757">
    <property type="term" value="F:S-adenosylmethionine-dependent methyltransferase activity"/>
    <property type="evidence" value="ECO:0007669"/>
    <property type="project" value="InterPro"/>
</dbReference>
<protein>
    <submittedName>
        <fullName evidence="5">Class I SAM-dependent methyltransferase</fullName>
    </submittedName>
</protein>
<gene>
    <name evidence="5" type="ORF">C9I94_15050</name>
</gene>
<comment type="caution">
    <text evidence="5">The sequence shown here is derived from an EMBL/GenBank/DDBJ whole genome shotgun (WGS) entry which is preliminary data.</text>
</comment>
<name>A0A0J8VBU0_9GAMM</name>
<dbReference type="PANTHER" id="PTHR44942">
    <property type="entry name" value="METHYLTRANSF_11 DOMAIN-CONTAINING PROTEIN"/>
    <property type="match status" value="1"/>
</dbReference>
<dbReference type="InterPro" id="IPR051052">
    <property type="entry name" value="Diverse_substrate_MTase"/>
</dbReference>
<comment type="similarity">
    <text evidence="1">Belongs to the methyltransferase superfamily.</text>
</comment>
<keyword evidence="3 5" id="KW-0808">Transferase</keyword>
<dbReference type="CDD" id="cd02440">
    <property type="entry name" value="AdoMet_MTases"/>
    <property type="match status" value="1"/>
</dbReference>
<evidence type="ECO:0000313" key="5">
    <source>
        <dbReference type="EMBL" id="PSW23441.1"/>
    </source>
</evidence>
<dbReference type="GO" id="GO:0032259">
    <property type="term" value="P:methylation"/>
    <property type="evidence" value="ECO:0007669"/>
    <property type="project" value="UniProtKB-KW"/>
</dbReference>
<keyword evidence="2 5" id="KW-0489">Methyltransferase</keyword>
<dbReference type="RefSeq" id="WP_048898303.1">
    <property type="nucleotide sequence ID" value="NZ_AP024852.1"/>
</dbReference>
<sequence length="237" mass="26161">MSEEYSSEVSAHYAAYRPPLHQIILNEMVVTGDVFNIGLDIGCGTGVSTQALSQYCHHVHGVEPSAAMIAQARTTETISYHLGCGENLPIKDKSIDVVSFAGSLSYAKSDALLCELARVCKSKATVLVYDFEVQLGDVLTWLGVKTYSSNTNYDHTVNFSDCSAFHEEQVTADTINLRLTSAQLAHVLFSSIRRYALLVEHFGEQSTFDFVREKLNAAGDTHTVSINIYYSKYKVRA</sequence>
<feature type="domain" description="Methyltransferase type 11" evidence="4">
    <location>
        <begin position="39"/>
        <end position="126"/>
    </location>
</feature>
<dbReference type="EMBL" id="PYLZ01000008">
    <property type="protein sequence ID" value="PSW23441.1"/>
    <property type="molecule type" value="Genomic_DNA"/>
</dbReference>
<evidence type="ECO:0000313" key="6">
    <source>
        <dbReference type="Proteomes" id="UP000240481"/>
    </source>
</evidence>
<dbReference type="STRING" id="680026.AB733_08100"/>
<evidence type="ECO:0000256" key="1">
    <source>
        <dbReference type="ARBA" id="ARBA00008361"/>
    </source>
</evidence>
<dbReference type="InterPro" id="IPR029063">
    <property type="entry name" value="SAM-dependent_MTases_sf"/>
</dbReference>
<dbReference type="Proteomes" id="UP000240481">
    <property type="component" value="Unassembled WGS sequence"/>
</dbReference>
<evidence type="ECO:0000256" key="3">
    <source>
        <dbReference type="ARBA" id="ARBA00022679"/>
    </source>
</evidence>
<dbReference type="Pfam" id="PF08241">
    <property type="entry name" value="Methyltransf_11"/>
    <property type="match status" value="1"/>
</dbReference>
<reference evidence="5 6" key="1">
    <citation type="submission" date="2018-01" db="EMBL/GenBank/DDBJ databases">
        <title>Whole genome sequencing of Histamine producing bacteria.</title>
        <authorList>
            <person name="Butler K."/>
        </authorList>
    </citation>
    <scope>NUCLEOTIDE SEQUENCE [LARGE SCALE GENOMIC DNA]</scope>
    <source>
        <strain evidence="5 6">DSM 24669</strain>
    </source>
</reference>
<organism evidence="5 6">
    <name type="scientific">Photobacterium swingsii</name>
    <dbReference type="NCBI Taxonomy" id="680026"/>
    <lineage>
        <taxon>Bacteria</taxon>
        <taxon>Pseudomonadati</taxon>
        <taxon>Pseudomonadota</taxon>
        <taxon>Gammaproteobacteria</taxon>
        <taxon>Vibrionales</taxon>
        <taxon>Vibrionaceae</taxon>
        <taxon>Photobacterium</taxon>
    </lineage>
</organism>
<dbReference type="PANTHER" id="PTHR44942:SF4">
    <property type="entry name" value="METHYLTRANSFERASE TYPE 11 DOMAIN-CONTAINING PROTEIN"/>
    <property type="match status" value="1"/>
</dbReference>
<evidence type="ECO:0000259" key="4">
    <source>
        <dbReference type="Pfam" id="PF08241"/>
    </source>
</evidence>
<dbReference type="InterPro" id="IPR013216">
    <property type="entry name" value="Methyltransf_11"/>
</dbReference>
<dbReference type="OrthoDB" id="9797252at2"/>
<dbReference type="Gene3D" id="3.40.50.150">
    <property type="entry name" value="Vaccinia Virus protein VP39"/>
    <property type="match status" value="1"/>
</dbReference>
<evidence type="ECO:0000256" key="2">
    <source>
        <dbReference type="ARBA" id="ARBA00022603"/>
    </source>
</evidence>
<dbReference type="AlphaFoldDB" id="A0A0J8VBU0"/>
<keyword evidence="6" id="KW-1185">Reference proteome</keyword>
<dbReference type="SUPFAM" id="SSF53335">
    <property type="entry name" value="S-adenosyl-L-methionine-dependent methyltransferases"/>
    <property type="match status" value="1"/>
</dbReference>